<name>A0A9P6L3D2_9AGAM</name>
<evidence type="ECO:0000313" key="2">
    <source>
        <dbReference type="EMBL" id="KAF9780517.1"/>
    </source>
</evidence>
<feature type="compositionally biased region" description="Polar residues" evidence="1">
    <location>
        <begin position="45"/>
        <end position="59"/>
    </location>
</feature>
<feature type="region of interest" description="Disordered" evidence="1">
    <location>
        <begin position="45"/>
        <end position="91"/>
    </location>
</feature>
<feature type="compositionally biased region" description="Polar residues" evidence="1">
    <location>
        <begin position="338"/>
        <end position="360"/>
    </location>
</feature>
<protein>
    <submittedName>
        <fullName evidence="2">Uncharacterized protein</fullName>
    </submittedName>
</protein>
<comment type="caution">
    <text evidence="2">The sequence shown here is derived from an EMBL/GenBank/DDBJ whole genome shotgun (WGS) entry which is preliminary data.</text>
</comment>
<organism evidence="2 3">
    <name type="scientific">Thelephora terrestris</name>
    <dbReference type="NCBI Taxonomy" id="56493"/>
    <lineage>
        <taxon>Eukaryota</taxon>
        <taxon>Fungi</taxon>
        <taxon>Dikarya</taxon>
        <taxon>Basidiomycota</taxon>
        <taxon>Agaricomycotina</taxon>
        <taxon>Agaricomycetes</taxon>
        <taxon>Thelephorales</taxon>
        <taxon>Thelephoraceae</taxon>
        <taxon>Thelephora</taxon>
    </lineage>
</organism>
<dbReference type="AlphaFoldDB" id="A0A9P6L3D2"/>
<dbReference type="Proteomes" id="UP000736335">
    <property type="component" value="Unassembled WGS sequence"/>
</dbReference>
<reference evidence="2" key="1">
    <citation type="journal article" date="2020" name="Nat. Commun.">
        <title>Large-scale genome sequencing of mycorrhizal fungi provides insights into the early evolution of symbiotic traits.</title>
        <authorList>
            <person name="Miyauchi S."/>
            <person name="Kiss E."/>
            <person name="Kuo A."/>
            <person name="Drula E."/>
            <person name="Kohler A."/>
            <person name="Sanchez-Garcia M."/>
            <person name="Morin E."/>
            <person name="Andreopoulos B."/>
            <person name="Barry K.W."/>
            <person name="Bonito G."/>
            <person name="Buee M."/>
            <person name="Carver A."/>
            <person name="Chen C."/>
            <person name="Cichocki N."/>
            <person name="Clum A."/>
            <person name="Culley D."/>
            <person name="Crous P.W."/>
            <person name="Fauchery L."/>
            <person name="Girlanda M."/>
            <person name="Hayes R.D."/>
            <person name="Keri Z."/>
            <person name="LaButti K."/>
            <person name="Lipzen A."/>
            <person name="Lombard V."/>
            <person name="Magnuson J."/>
            <person name="Maillard F."/>
            <person name="Murat C."/>
            <person name="Nolan M."/>
            <person name="Ohm R.A."/>
            <person name="Pangilinan J."/>
            <person name="Pereira M.F."/>
            <person name="Perotto S."/>
            <person name="Peter M."/>
            <person name="Pfister S."/>
            <person name="Riley R."/>
            <person name="Sitrit Y."/>
            <person name="Stielow J.B."/>
            <person name="Szollosi G."/>
            <person name="Zifcakova L."/>
            <person name="Stursova M."/>
            <person name="Spatafora J.W."/>
            <person name="Tedersoo L."/>
            <person name="Vaario L.M."/>
            <person name="Yamada A."/>
            <person name="Yan M."/>
            <person name="Wang P."/>
            <person name="Xu J."/>
            <person name="Bruns T."/>
            <person name="Baldrian P."/>
            <person name="Vilgalys R."/>
            <person name="Dunand C."/>
            <person name="Henrissat B."/>
            <person name="Grigoriev I.V."/>
            <person name="Hibbett D."/>
            <person name="Nagy L.G."/>
            <person name="Martin F.M."/>
        </authorList>
    </citation>
    <scope>NUCLEOTIDE SEQUENCE</scope>
    <source>
        <strain evidence="2">UH-Tt-Lm1</strain>
    </source>
</reference>
<evidence type="ECO:0000313" key="3">
    <source>
        <dbReference type="Proteomes" id="UP000736335"/>
    </source>
</evidence>
<reference evidence="2" key="2">
    <citation type="submission" date="2020-11" db="EMBL/GenBank/DDBJ databases">
        <authorList>
            <consortium name="DOE Joint Genome Institute"/>
            <person name="Kuo A."/>
            <person name="Miyauchi S."/>
            <person name="Kiss E."/>
            <person name="Drula E."/>
            <person name="Kohler A."/>
            <person name="Sanchez-Garcia M."/>
            <person name="Andreopoulos B."/>
            <person name="Barry K.W."/>
            <person name="Bonito G."/>
            <person name="Buee M."/>
            <person name="Carver A."/>
            <person name="Chen C."/>
            <person name="Cichocki N."/>
            <person name="Clum A."/>
            <person name="Culley D."/>
            <person name="Crous P.W."/>
            <person name="Fauchery L."/>
            <person name="Girlanda M."/>
            <person name="Hayes R."/>
            <person name="Keri Z."/>
            <person name="Labutti K."/>
            <person name="Lipzen A."/>
            <person name="Lombard V."/>
            <person name="Magnuson J."/>
            <person name="Maillard F."/>
            <person name="Morin E."/>
            <person name="Murat C."/>
            <person name="Nolan M."/>
            <person name="Ohm R."/>
            <person name="Pangilinan J."/>
            <person name="Pereira M."/>
            <person name="Perotto S."/>
            <person name="Peter M."/>
            <person name="Riley R."/>
            <person name="Sitrit Y."/>
            <person name="Stielow B."/>
            <person name="Szollosi G."/>
            <person name="Zifcakova L."/>
            <person name="Stursova M."/>
            <person name="Spatafora J.W."/>
            <person name="Tedersoo L."/>
            <person name="Vaario L.-M."/>
            <person name="Yamada A."/>
            <person name="Yan M."/>
            <person name="Wang P."/>
            <person name="Xu J."/>
            <person name="Bruns T."/>
            <person name="Baldrian P."/>
            <person name="Vilgalys R."/>
            <person name="Henrissat B."/>
            <person name="Grigoriev I.V."/>
            <person name="Hibbett D."/>
            <person name="Nagy L.G."/>
            <person name="Martin F.M."/>
        </authorList>
    </citation>
    <scope>NUCLEOTIDE SEQUENCE</scope>
    <source>
        <strain evidence="2">UH-Tt-Lm1</strain>
    </source>
</reference>
<sequence length="375" mass="41166">MAGSGFAPDRVKICLPQPLVPTSTPPPSAKMSSFLNDIISDTSNTSLTLPMQQNTSTTSGGDGELSSDTEPEGLQDSTENRDVQHQASTQNSRDAIAAFTINTARNLRLTTNGENSLIRFSQCIELDTRSALIYQQATLIKMSEAYSRLESAAMEGSQTGEKLDLPKKIKDEIDYRARLVIVSPSLSRYRALGKDLKTGPGVIVLKWLRTKSGINKKYLEGEAYQVLRSKIKASCRYARSEVKDVIRHAVEERLHITVLLKEMAKAFEKWFRSDMSASVTVAVRFALLRQVYDKDPSDTFWTSVDKTLTDIRQNAASGNGLSASEILVKCLDADEQNYPPSTGSASAQTALASVQQSEDQLSMDEFVSTSDASVE</sequence>
<feature type="region of interest" description="Disordered" evidence="1">
    <location>
        <begin position="337"/>
        <end position="375"/>
    </location>
</feature>
<accession>A0A9P6L3D2</accession>
<gene>
    <name evidence="2" type="ORF">BJ322DRAFT_1023781</name>
</gene>
<proteinExistence type="predicted"/>
<dbReference type="EMBL" id="WIUZ02000016">
    <property type="protein sequence ID" value="KAF9780517.1"/>
    <property type="molecule type" value="Genomic_DNA"/>
</dbReference>
<evidence type="ECO:0000256" key="1">
    <source>
        <dbReference type="SAM" id="MobiDB-lite"/>
    </source>
</evidence>
<keyword evidence="3" id="KW-1185">Reference proteome</keyword>
<dbReference type="OrthoDB" id="3236341at2759"/>